<dbReference type="RefSeq" id="WP_097829570.1">
    <property type="nucleotide sequence ID" value="NZ_CP089518.1"/>
</dbReference>
<comment type="caution">
    <text evidence="1">The sequence shown here is derived from an EMBL/GenBank/DDBJ whole genome shotgun (WGS) entry which is preliminary data.</text>
</comment>
<evidence type="ECO:0008006" key="3">
    <source>
        <dbReference type="Google" id="ProtNLM"/>
    </source>
</evidence>
<dbReference type="AlphaFoldDB" id="A0A2B1CPZ1"/>
<gene>
    <name evidence="1" type="ORF">COA08_21215</name>
</gene>
<proteinExistence type="predicted"/>
<evidence type="ECO:0000313" key="1">
    <source>
        <dbReference type="EMBL" id="PGQ06776.1"/>
    </source>
</evidence>
<organism evidence="1 2">
    <name type="scientific">Bacillus cereus</name>
    <dbReference type="NCBI Taxonomy" id="1396"/>
    <lineage>
        <taxon>Bacteria</taxon>
        <taxon>Bacillati</taxon>
        <taxon>Bacillota</taxon>
        <taxon>Bacilli</taxon>
        <taxon>Bacillales</taxon>
        <taxon>Bacillaceae</taxon>
        <taxon>Bacillus</taxon>
        <taxon>Bacillus cereus group</taxon>
    </lineage>
</organism>
<evidence type="ECO:0000313" key="2">
    <source>
        <dbReference type="Proteomes" id="UP000221438"/>
    </source>
</evidence>
<protein>
    <recommendedName>
        <fullName evidence="3">DUF3953 domain-containing protein</fullName>
    </recommendedName>
</protein>
<dbReference type="Pfam" id="PF13129">
    <property type="entry name" value="DUF3953"/>
    <property type="match status" value="1"/>
</dbReference>
<accession>A0A2B1CPZ1</accession>
<reference evidence="1 2" key="1">
    <citation type="submission" date="2017-09" db="EMBL/GenBank/DDBJ databases">
        <title>Large-scale bioinformatics analysis of Bacillus genomes uncovers conserved roles of natural products in bacterial physiology.</title>
        <authorList>
            <consortium name="Agbiome Team Llc"/>
            <person name="Bleich R.M."/>
            <person name="Grubbs K.J."/>
            <person name="Santa Maria K.C."/>
            <person name="Allen S.E."/>
            <person name="Farag S."/>
            <person name="Shank E.A."/>
            <person name="Bowers A."/>
        </authorList>
    </citation>
    <scope>NUCLEOTIDE SEQUENCE [LARGE SCALE GENOMIC DNA]</scope>
    <source>
        <strain evidence="1 2">AFS046104</strain>
    </source>
</reference>
<dbReference type="EMBL" id="NUJQ01000030">
    <property type="protein sequence ID" value="PGQ06776.1"/>
    <property type="molecule type" value="Genomic_DNA"/>
</dbReference>
<dbReference type="InterPro" id="IPR025018">
    <property type="entry name" value="DUF3953"/>
</dbReference>
<sequence length="76" mass="8548">MLTNLRILLSAIAFILALFSLFAQISILFPYVFILLSIIFILWGIDEIQQIQKSKAIACFIVATIIFFVGISDILP</sequence>
<dbReference type="Proteomes" id="UP000221438">
    <property type="component" value="Unassembled WGS sequence"/>
</dbReference>
<name>A0A2B1CPZ1_BACCE</name>